<keyword evidence="9" id="KW-1185">Reference proteome</keyword>
<evidence type="ECO:0000313" key="9">
    <source>
        <dbReference type="Proteomes" id="UP001233314"/>
    </source>
</evidence>
<feature type="compositionally biased region" description="Low complexity" evidence="5">
    <location>
        <begin position="421"/>
        <end position="432"/>
    </location>
</feature>
<reference evidence="8 9" key="1">
    <citation type="submission" date="2023-07" db="EMBL/GenBank/DDBJ databases">
        <title>Nocardioides sp. nov WY-20 isolated from soil.</title>
        <authorList>
            <person name="Liu B."/>
            <person name="Wan Y."/>
        </authorList>
    </citation>
    <scope>NUCLEOTIDE SEQUENCE [LARGE SCALE GENOMIC DNA]</scope>
    <source>
        <strain evidence="8 9">WY-20</strain>
    </source>
</reference>
<dbReference type="RefSeq" id="WP_305027229.1">
    <property type="nucleotide sequence ID" value="NZ_JAUQTA010000001.1"/>
</dbReference>
<dbReference type="Pfam" id="PF04932">
    <property type="entry name" value="Wzy_C"/>
    <property type="match status" value="1"/>
</dbReference>
<feature type="region of interest" description="Disordered" evidence="5">
    <location>
        <begin position="410"/>
        <end position="440"/>
    </location>
</feature>
<proteinExistence type="predicted"/>
<dbReference type="Proteomes" id="UP001233314">
    <property type="component" value="Unassembled WGS sequence"/>
</dbReference>
<feature type="transmembrane region" description="Helical" evidence="6">
    <location>
        <begin position="259"/>
        <end position="280"/>
    </location>
</feature>
<gene>
    <name evidence="8" type="ORF">Q5722_05625</name>
</gene>
<dbReference type="InterPro" id="IPR007016">
    <property type="entry name" value="O-antigen_ligase-rel_domated"/>
</dbReference>
<feature type="transmembrane region" description="Helical" evidence="6">
    <location>
        <begin position="73"/>
        <end position="91"/>
    </location>
</feature>
<feature type="transmembrane region" description="Helical" evidence="6">
    <location>
        <begin position="7"/>
        <end position="27"/>
    </location>
</feature>
<feature type="transmembrane region" description="Helical" evidence="6">
    <location>
        <begin position="136"/>
        <end position="157"/>
    </location>
</feature>
<feature type="domain" description="O-antigen ligase-related" evidence="7">
    <location>
        <begin position="227"/>
        <end position="354"/>
    </location>
</feature>
<keyword evidence="4 6" id="KW-0472">Membrane</keyword>
<sequence>MQSRGLVLNAAGAIFALGLVYLSFGNLLYGEVAIVVCLGLGLLVLLGPDRLGLGLMVLGYFLAPQDNWRPSAAAPIAFSDVVMALGFALMAPRLLANRIRLPLLFTVGAFGVIVTTLATSALAASPSASISPGIRLIFASVLLPAVIVLWGPSTVWVNRLLGAYVVGQVFSTIYGLAQGALLNNRYQGTTTHPNFFGMCGLLSVAACFHLYFTVRREYRWLVVLGGLVALYSITLSGSRGALLAAVLIIALFPFAERSALSIWGLIMAAVLAVPGLNWLVSNFPDNPLVSRVFGGEDKSVGYSDDVRTNALHQGWDRFLGHPIIGSGYDQLLETHNIYLQVAIAIGALGLGAWLVMVFPFVSVLTTSHPLHRLGYISLAYLAIGMTEPSLWERMTWAPMSLALLAALPGSHGSDDEPSPAPDASDASDAQPPRRTLRLEV</sequence>
<feature type="transmembrane region" description="Helical" evidence="6">
    <location>
        <begin position="103"/>
        <end position="124"/>
    </location>
</feature>
<feature type="transmembrane region" description="Helical" evidence="6">
    <location>
        <begin position="33"/>
        <end position="61"/>
    </location>
</feature>
<evidence type="ECO:0000256" key="6">
    <source>
        <dbReference type="SAM" id="Phobius"/>
    </source>
</evidence>
<protein>
    <recommendedName>
        <fullName evidence="7">O-antigen ligase-related domain-containing protein</fullName>
    </recommendedName>
</protein>
<comment type="caution">
    <text evidence="8">The sequence shown here is derived from an EMBL/GenBank/DDBJ whole genome shotgun (WGS) entry which is preliminary data.</text>
</comment>
<keyword evidence="2 6" id="KW-0812">Transmembrane</keyword>
<dbReference type="InterPro" id="IPR051533">
    <property type="entry name" value="WaaL-like"/>
</dbReference>
<dbReference type="PANTHER" id="PTHR37422">
    <property type="entry name" value="TEICHURONIC ACID BIOSYNTHESIS PROTEIN TUAE"/>
    <property type="match status" value="1"/>
</dbReference>
<evidence type="ECO:0000256" key="3">
    <source>
        <dbReference type="ARBA" id="ARBA00022989"/>
    </source>
</evidence>
<feature type="transmembrane region" description="Helical" evidence="6">
    <location>
        <begin position="195"/>
        <end position="214"/>
    </location>
</feature>
<evidence type="ECO:0000313" key="8">
    <source>
        <dbReference type="EMBL" id="MDO7867846.1"/>
    </source>
</evidence>
<evidence type="ECO:0000259" key="7">
    <source>
        <dbReference type="Pfam" id="PF04932"/>
    </source>
</evidence>
<feature type="transmembrane region" description="Helical" evidence="6">
    <location>
        <begin position="337"/>
        <end position="361"/>
    </location>
</feature>
<keyword evidence="3 6" id="KW-1133">Transmembrane helix</keyword>
<evidence type="ECO:0000256" key="4">
    <source>
        <dbReference type="ARBA" id="ARBA00023136"/>
    </source>
</evidence>
<accession>A0ABT9AZ33</accession>
<feature type="transmembrane region" description="Helical" evidence="6">
    <location>
        <begin position="220"/>
        <end position="252"/>
    </location>
</feature>
<feature type="transmembrane region" description="Helical" evidence="6">
    <location>
        <begin position="373"/>
        <end position="391"/>
    </location>
</feature>
<dbReference type="EMBL" id="JAUQTA010000001">
    <property type="protein sequence ID" value="MDO7867846.1"/>
    <property type="molecule type" value="Genomic_DNA"/>
</dbReference>
<evidence type="ECO:0000256" key="5">
    <source>
        <dbReference type="SAM" id="MobiDB-lite"/>
    </source>
</evidence>
<evidence type="ECO:0000256" key="2">
    <source>
        <dbReference type="ARBA" id="ARBA00022692"/>
    </source>
</evidence>
<name>A0ABT9AZ33_9ACTN</name>
<dbReference type="PANTHER" id="PTHR37422:SF13">
    <property type="entry name" value="LIPOPOLYSACCHARIDE BIOSYNTHESIS PROTEIN PA4999-RELATED"/>
    <property type="match status" value="1"/>
</dbReference>
<comment type="subcellular location">
    <subcellularLocation>
        <location evidence="1">Membrane</location>
        <topology evidence="1">Multi-pass membrane protein</topology>
    </subcellularLocation>
</comment>
<evidence type="ECO:0000256" key="1">
    <source>
        <dbReference type="ARBA" id="ARBA00004141"/>
    </source>
</evidence>
<organism evidence="8 9">
    <name type="scientific">Nocardioides jiangxiensis</name>
    <dbReference type="NCBI Taxonomy" id="3064524"/>
    <lineage>
        <taxon>Bacteria</taxon>
        <taxon>Bacillati</taxon>
        <taxon>Actinomycetota</taxon>
        <taxon>Actinomycetes</taxon>
        <taxon>Propionibacteriales</taxon>
        <taxon>Nocardioidaceae</taxon>
        <taxon>Nocardioides</taxon>
    </lineage>
</organism>
<feature type="transmembrane region" description="Helical" evidence="6">
    <location>
        <begin position="163"/>
        <end position="183"/>
    </location>
</feature>